<dbReference type="AlphaFoldDB" id="A0A6P1ZFL5"/>
<sequence>MVAAENGVPLRVQCLTCGANRKYRPPKPVGTKTAKKTTSRSSKKKAPKKFLDVSTLPVGEARPYAMDGIFEVGDILDHKKFGFGRIEEVFGSEGKMLVLFEDGERKLLCGKPA</sequence>
<accession>A0A6P1ZFL5</accession>
<dbReference type="EMBL" id="CP039543">
    <property type="protein sequence ID" value="QJT07798.1"/>
    <property type="molecule type" value="Genomic_DNA"/>
</dbReference>
<reference evidence="2 5" key="2">
    <citation type="submission" date="2019-04" db="EMBL/GenBank/DDBJ databases">
        <title>Isolation and culture of sulfate reducing bacteria from the cold seep of the South China Sea.</title>
        <authorList>
            <person name="Sun C."/>
            <person name="Liu R."/>
        </authorList>
    </citation>
    <scope>NUCLEOTIDE SEQUENCE [LARGE SCALE GENOMIC DNA]</scope>
    <source>
        <strain evidence="2 5">CS1</strain>
    </source>
</reference>
<keyword evidence="5" id="KW-1185">Reference proteome</keyword>
<evidence type="ECO:0000313" key="4">
    <source>
        <dbReference type="Proteomes" id="UP000434052"/>
    </source>
</evidence>
<proteinExistence type="predicted"/>
<dbReference type="Proteomes" id="UP000503251">
    <property type="component" value="Chromosome"/>
</dbReference>
<feature type="compositionally biased region" description="Basic residues" evidence="1">
    <location>
        <begin position="33"/>
        <end position="46"/>
    </location>
</feature>
<dbReference type="RefSeq" id="WP_171266435.1">
    <property type="nucleotide sequence ID" value="NZ_CP039543.1"/>
</dbReference>
<reference evidence="3 4" key="1">
    <citation type="submission" date="2018-06" db="EMBL/GenBank/DDBJ databases">
        <title>Complete genome of Desulfovibrio marinus P48SEP.</title>
        <authorList>
            <person name="Crispim J.S."/>
            <person name="Vidigal P.M.P."/>
            <person name="Silva L.C.F."/>
            <person name="Araujo L.C."/>
            <person name="Laguardia C.N."/>
            <person name="Dias R.S."/>
            <person name="Sousa M.P."/>
            <person name="Paula S.O."/>
            <person name="Silva C."/>
        </authorList>
    </citation>
    <scope>NUCLEOTIDE SEQUENCE [LARGE SCALE GENOMIC DNA]</scope>
    <source>
        <strain evidence="3 4">P48SEP</strain>
    </source>
</reference>
<evidence type="ECO:0000313" key="2">
    <source>
        <dbReference type="EMBL" id="QJT07798.1"/>
    </source>
</evidence>
<evidence type="ECO:0000313" key="3">
    <source>
        <dbReference type="EMBL" id="TVM33297.1"/>
    </source>
</evidence>
<feature type="region of interest" description="Disordered" evidence="1">
    <location>
        <begin position="22"/>
        <end position="46"/>
    </location>
</feature>
<gene>
    <name evidence="3" type="ORF">DQK91_11545</name>
    <name evidence="2" type="ORF">E8L03_02135</name>
</gene>
<evidence type="ECO:0000256" key="1">
    <source>
        <dbReference type="SAM" id="MobiDB-lite"/>
    </source>
</evidence>
<protein>
    <submittedName>
        <fullName evidence="3">Uncharacterized protein</fullName>
    </submittedName>
</protein>
<dbReference type="Proteomes" id="UP000434052">
    <property type="component" value="Unassembled WGS sequence"/>
</dbReference>
<organism evidence="3 4">
    <name type="scientific">Oceanidesulfovibrio marinus</name>
    <dbReference type="NCBI Taxonomy" id="370038"/>
    <lineage>
        <taxon>Bacteria</taxon>
        <taxon>Pseudomonadati</taxon>
        <taxon>Thermodesulfobacteriota</taxon>
        <taxon>Desulfovibrionia</taxon>
        <taxon>Desulfovibrionales</taxon>
        <taxon>Desulfovibrionaceae</taxon>
        <taxon>Oceanidesulfovibrio</taxon>
    </lineage>
</organism>
<evidence type="ECO:0000313" key="5">
    <source>
        <dbReference type="Proteomes" id="UP000503251"/>
    </source>
</evidence>
<name>A0A6P1ZFL5_9BACT</name>
<dbReference type="EMBL" id="QMIF01000007">
    <property type="protein sequence ID" value="TVM33297.1"/>
    <property type="molecule type" value="Genomic_DNA"/>
</dbReference>